<evidence type="ECO:0000313" key="3">
    <source>
        <dbReference type="EMBL" id="QSB04985.1"/>
    </source>
</evidence>
<comment type="similarity">
    <text evidence="1 2">Belongs to the arylamine N-acetyltransferase family.</text>
</comment>
<dbReference type="InterPro" id="IPR038765">
    <property type="entry name" value="Papain-like_cys_pep_sf"/>
</dbReference>
<dbReference type="GO" id="GO:0016407">
    <property type="term" value="F:acetyltransferase activity"/>
    <property type="evidence" value="ECO:0007669"/>
    <property type="project" value="InterPro"/>
</dbReference>
<dbReference type="Proteomes" id="UP000662939">
    <property type="component" value="Chromosome"/>
</dbReference>
<gene>
    <name evidence="3" type="ORF">JQS30_14655</name>
</gene>
<reference evidence="3" key="1">
    <citation type="submission" date="2021-02" db="EMBL/GenBank/DDBJ databases">
        <title>Natronoglycomyces albus gen. nov., sp. nov, a haloalkaliphilic actinobacterium from a soda solonchak soil.</title>
        <authorList>
            <person name="Sorokin D.Y."/>
            <person name="Khijniak T.V."/>
            <person name="Zakharycheva A.P."/>
            <person name="Boueva O.V."/>
            <person name="Ariskina E.V."/>
            <person name="Hahnke R.L."/>
            <person name="Bunk B."/>
            <person name="Sproer C."/>
            <person name="Schumann P."/>
            <person name="Evtushenko L.I."/>
            <person name="Kublanov I.V."/>
        </authorList>
    </citation>
    <scope>NUCLEOTIDE SEQUENCE</scope>
    <source>
        <strain evidence="3">DSM 106290</strain>
    </source>
</reference>
<organism evidence="3 4">
    <name type="scientific">Natronoglycomyces albus</name>
    <dbReference type="NCBI Taxonomy" id="2811108"/>
    <lineage>
        <taxon>Bacteria</taxon>
        <taxon>Bacillati</taxon>
        <taxon>Actinomycetota</taxon>
        <taxon>Actinomycetes</taxon>
        <taxon>Glycomycetales</taxon>
        <taxon>Glycomycetaceae</taxon>
        <taxon>Natronoglycomyces</taxon>
    </lineage>
</organism>
<dbReference type="AlphaFoldDB" id="A0A895XPG6"/>
<dbReference type="InterPro" id="IPR001447">
    <property type="entry name" value="Arylamine_N-AcTrfase"/>
</dbReference>
<dbReference type="Gene3D" id="2.40.128.150">
    <property type="entry name" value="Cysteine proteinases"/>
    <property type="match status" value="1"/>
</dbReference>
<dbReference type="Gene3D" id="3.30.2140.10">
    <property type="entry name" value="Arylamine N-acetyltransferase"/>
    <property type="match status" value="1"/>
</dbReference>
<keyword evidence="4" id="KW-1185">Reference proteome</keyword>
<dbReference type="EMBL" id="CP070496">
    <property type="protein sequence ID" value="QSB04985.1"/>
    <property type="molecule type" value="Genomic_DNA"/>
</dbReference>
<dbReference type="PANTHER" id="PTHR11786:SF0">
    <property type="entry name" value="ARYLAMINE N-ACETYLTRANSFERASE 4-RELATED"/>
    <property type="match status" value="1"/>
</dbReference>
<name>A0A895XPG6_9ACTN</name>
<evidence type="ECO:0000256" key="2">
    <source>
        <dbReference type="RuleBase" id="RU003452"/>
    </source>
</evidence>
<dbReference type="Pfam" id="PF00797">
    <property type="entry name" value="Acetyltransf_2"/>
    <property type="match status" value="1"/>
</dbReference>
<dbReference type="PRINTS" id="PR01543">
    <property type="entry name" value="ANATRNSFRASE"/>
</dbReference>
<dbReference type="SUPFAM" id="SSF54001">
    <property type="entry name" value="Cysteine proteinases"/>
    <property type="match status" value="1"/>
</dbReference>
<evidence type="ECO:0000313" key="4">
    <source>
        <dbReference type="Proteomes" id="UP000662939"/>
    </source>
</evidence>
<accession>A0A895XPG6</accession>
<sequence length="297" mass="33631">MTATDRRAFERPYGWDSHLLDLGAYLRRIGYEGSLDPTLDTLRALNTAHAVTFPFENLDVMAGLEPRLDLEGLQDKMVRRRRGGYCYEQNTLFAAVLERLGFNVTGLNARVMDSPDSSLLRATGHAAIKVDLDGREWFTDVGVGDMGPLEPLELVDGYHAVFGAGWRYQIKKLDFQMWAMREWNATEQHWVNIHRFALAPSFRVDYVDANYIAAHHPRSPFRKSYVLARNGQSAKHGLTGLQLKTKRPDGTVQNRTLEPKEVPDAMGDLFDLQLNAAERSEVIARVKPMEPEELTAD</sequence>
<dbReference type="KEGG" id="nav:JQS30_14655"/>
<dbReference type="RefSeq" id="WP_213170985.1">
    <property type="nucleotide sequence ID" value="NZ_CP070496.1"/>
</dbReference>
<dbReference type="PANTHER" id="PTHR11786">
    <property type="entry name" value="N-HYDROXYARYLAMINE O-ACETYLTRANSFERASE"/>
    <property type="match status" value="1"/>
</dbReference>
<evidence type="ECO:0000256" key="1">
    <source>
        <dbReference type="ARBA" id="ARBA00006547"/>
    </source>
</evidence>
<protein>
    <submittedName>
        <fullName evidence="3">Arylamine N-acetyltransferase</fullName>
    </submittedName>
</protein>
<proteinExistence type="inferred from homology"/>